<gene>
    <name evidence="1" type="ORF">M2350_000701</name>
</gene>
<sequence length="274" mass="31243">MVTDADVKFFRENGYLPARPFLKAEEVVELRRSFQALMEGESEGKPLLNRELYRDERGWVVIQIVNAWQADRKFRALIFHPQLTEAAAKLMDTDIVRVWHDQIQYKPPKCGGPTIWHQDFPYWPCLQPPDLISAWIALEDADVENGCMHVVPRSHLWGIYDEGTIGSDPETWGPAHDPAFVPPNESVEIVPCPVPAGWVMFHHCLTWHGTPPNLSDRPRPAIAIHFMPGHTVYSPHPNKRHVCEEHIKVAPGEILKGDHFPTVWDKGPLTPESL</sequence>
<comment type="caution">
    <text evidence="1">The sequence shown here is derived from an EMBL/GenBank/DDBJ whole genome shotgun (WGS) entry which is preliminary data.</text>
</comment>
<dbReference type="Pfam" id="PF05721">
    <property type="entry name" value="PhyH"/>
    <property type="match status" value="1"/>
</dbReference>
<dbReference type="SUPFAM" id="SSF51197">
    <property type="entry name" value="Clavaminate synthase-like"/>
    <property type="match status" value="1"/>
</dbReference>
<dbReference type="GO" id="GO:0051213">
    <property type="term" value="F:dioxygenase activity"/>
    <property type="evidence" value="ECO:0007669"/>
    <property type="project" value="UniProtKB-KW"/>
</dbReference>
<dbReference type="PANTHER" id="PTHR20883">
    <property type="entry name" value="PHYTANOYL-COA DIOXYGENASE DOMAIN CONTAINING 1"/>
    <property type="match status" value="1"/>
</dbReference>
<keyword evidence="1" id="KW-0223">Dioxygenase</keyword>
<dbReference type="RefSeq" id="WP_259093961.1">
    <property type="nucleotide sequence ID" value="NZ_CP130454.1"/>
</dbReference>
<accession>A0ABT2EK22</accession>
<dbReference type="PANTHER" id="PTHR20883:SF48">
    <property type="entry name" value="ECTOINE DIOXYGENASE"/>
    <property type="match status" value="1"/>
</dbReference>
<protein>
    <submittedName>
        <fullName evidence="1">Ectoine hydroxylase-related dioxygenase (Phytanoyl-CoA dioxygenase family)</fullName>
    </submittedName>
</protein>
<name>A0ABT2EK22_9BACT</name>
<dbReference type="Gene3D" id="2.60.120.620">
    <property type="entry name" value="q2cbj1_9rhob like domain"/>
    <property type="match status" value="1"/>
</dbReference>
<keyword evidence="1" id="KW-0560">Oxidoreductase</keyword>
<dbReference type="InterPro" id="IPR008775">
    <property type="entry name" value="Phytyl_CoA_dOase-like"/>
</dbReference>
<dbReference type="Proteomes" id="UP001204798">
    <property type="component" value="Unassembled WGS sequence"/>
</dbReference>
<dbReference type="EMBL" id="JANUCP010000001">
    <property type="protein sequence ID" value="MCS3918304.1"/>
    <property type="molecule type" value="Genomic_DNA"/>
</dbReference>
<evidence type="ECO:0000313" key="1">
    <source>
        <dbReference type="EMBL" id="MCS3918304.1"/>
    </source>
</evidence>
<proteinExistence type="predicted"/>
<organism evidence="1 2">
    <name type="scientific">Candidatus Fervidibacter sacchari</name>
    <dbReference type="NCBI Taxonomy" id="1448929"/>
    <lineage>
        <taxon>Bacteria</taxon>
        <taxon>Candidatus Fervidibacterota</taxon>
        <taxon>Candidatus Fervidibacter</taxon>
    </lineage>
</organism>
<reference evidence="1 2" key="1">
    <citation type="submission" date="2022-08" db="EMBL/GenBank/DDBJ databases">
        <title>Bacterial and archaeal communities from various locations to study Microbial Dark Matter (Phase II).</title>
        <authorList>
            <person name="Stepanauskas R."/>
        </authorList>
    </citation>
    <scope>NUCLEOTIDE SEQUENCE [LARGE SCALE GENOMIC DNA]</scope>
    <source>
        <strain evidence="1 2">PD1</strain>
    </source>
</reference>
<evidence type="ECO:0000313" key="2">
    <source>
        <dbReference type="Proteomes" id="UP001204798"/>
    </source>
</evidence>
<keyword evidence="2" id="KW-1185">Reference proteome</keyword>